<feature type="transmembrane region" description="Helical" evidence="1">
    <location>
        <begin position="74"/>
        <end position="95"/>
    </location>
</feature>
<feature type="transmembrane region" description="Helical" evidence="1">
    <location>
        <begin position="107"/>
        <end position="126"/>
    </location>
</feature>
<keyword evidence="1" id="KW-0472">Membrane</keyword>
<feature type="transmembrane region" description="Helical" evidence="1">
    <location>
        <begin position="132"/>
        <end position="149"/>
    </location>
</feature>
<accession>A0A369M1M8</accession>
<proteinExistence type="predicted"/>
<evidence type="ECO:0000313" key="3">
    <source>
        <dbReference type="Proteomes" id="UP000254000"/>
    </source>
</evidence>
<dbReference type="GeneID" id="78359754"/>
<evidence type="ECO:0000313" key="2">
    <source>
        <dbReference type="EMBL" id="RDB64789.1"/>
    </source>
</evidence>
<name>A0A369M1M8_9ACTN</name>
<reference evidence="2 3" key="1">
    <citation type="journal article" date="2018" name="Elife">
        <title>Discovery and characterization of a prevalent human gut bacterial enzyme sufficient for the inactivation of a family of plant toxins.</title>
        <authorList>
            <person name="Koppel N."/>
            <person name="Bisanz J.E."/>
            <person name="Pandelia M.E."/>
            <person name="Turnbaugh P.J."/>
            <person name="Balskus E.P."/>
        </authorList>
    </citation>
    <scope>NUCLEOTIDE SEQUENCE [LARGE SCALE GENOMIC DNA]</scope>
    <source>
        <strain evidence="2 3">3C</strain>
    </source>
</reference>
<comment type="caution">
    <text evidence="2">The sequence shown here is derived from an EMBL/GenBank/DDBJ whole genome shotgun (WGS) entry which is preliminary data.</text>
</comment>
<dbReference type="Proteomes" id="UP000254000">
    <property type="component" value="Unassembled WGS sequence"/>
</dbReference>
<dbReference type="AlphaFoldDB" id="A0A369M1M8"/>
<keyword evidence="1" id="KW-0812">Transmembrane</keyword>
<dbReference type="OrthoDB" id="3176788at2"/>
<dbReference type="EMBL" id="PPTS01000005">
    <property type="protein sequence ID" value="RDB64789.1"/>
    <property type="molecule type" value="Genomic_DNA"/>
</dbReference>
<organism evidence="2 3">
    <name type="scientific">Gordonibacter pamelaeae</name>
    <dbReference type="NCBI Taxonomy" id="471189"/>
    <lineage>
        <taxon>Bacteria</taxon>
        <taxon>Bacillati</taxon>
        <taxon>Actinomycetota</taxon>
        <taxon>Coriobacteriia</taxon>
        <taxon>Eggerthellales</taxon>
        <taxon>Eggerthellaceae</taxon>
        <taxon>Gordonibacter</taxon>
    </lineage>
</organism>
<keyword evidence="3" id="KW-1185">Reference proteome</keyword>
<keyword evidence="1" id="KW-1133">Transmembrane helix</keyword>
<feature type="transmembrane region" description="Helical" evidence="1">
    <location>
        <begin position="21"/>
        <end position="48"/>
    </location>
</feature>
<evidence type="ECO:0000256" key="1">
    <source>
        <dbReference type="SAM" id="Phobius"/>
    </source>
</evidence>
<sequence length="156" mass="16866">MTTTARQERNVPSLARVSRGFALLMNWFDGVCSIVCGGFMALSGLVALPVSWNDVMPIEFLGVLPLPEPLIATWFWPGVALALVNGAPNIVALAMRFRGKRAASYRWGIAAGVLLIAWTAFELAFMPNGLSAFYLALGVLQAAASWHALRTWEDAA</sequence>
<gene>
    <name evidence="2" type="ORF">C1877_08640</name>
</gene>
<dbReference type="RefSeq" id="WP_041239070.1">
    <property type="nucleotide sequence ID" value="NZ_CABMMS010000005.1"/>
</dbReference>
<protein>
    <submittedName>
        <fullName evidence="2">Uncharacterized protein</fullName>
    </submittedName>
</protein>